<dbReference type="SMART" id="SM00283">
    <property type="entry name" value="MA"/>
    <property type="match status" value="1"/>
</dbReference>
<dbReference type="Gene3D" id="1.10.287.950">
    <property type="entry name" value="Methyl-accepting chemotaxis protein"/>
    <property type="match status" value="1"/>
</dbReference>
<evidence type="ECO:0000256" key="2">
    <source>
        <dbReference type="ARBA" id="ARBA00022475"/>
    </source>
</evidence>
<name>A0ABQ1I389_9ALTE</name>
<dbReference type="InterPro" id="IPR004089">
    <property type="entry name" value="MCPsignal_dom"/>
</dbReference>
<feature type="domain" description="Methyl-accepting transducer" evidence="11">
    <location>
        <begin position="281"/>
        <end position="517"/>
    </location>
</feature>
<evidence type="ECO:0000256" key="5">
    <source>
        <dbReference type="ARBA" id="ARBA00022989"/>
    </source>
</evidence>
<reference evidence="15" key="1">
    <citation type="journal article" date="2019" name="Int. J. Syst. Evol. Microbiol.">
        <title>The Global Catalogue of Microorganisms (GCM) 10K type strain sequencing project: providing services to taxonomists for standard genome sequencing and annotation.</title>
        <authorList>
            <consortium name="The Broad Institute Genomics Platform"/>
            <consortium name="The Broad Institute Genome Sequencing Center for Infectious Disease"/>
            <person name="Wu L."/>
            <person name="Ma J."/>
        </authorList>
    </citation>
    <scope>NUCLEOTIDE SEQUENCE [LARGE SCALE GENOMIC DNA]</scope>
    <source>
        <strain evidence="15">CGMCC 1.10131</strain>
    </source>
</reference>
<proteinExistence type="inferred from homology"/>
<dbReference type="InterPro" id="IPR033480">
    <property type="entry name" value="sCache_2"/>
</dbReference>
<evidence type="ECO:0000256" key="8">
    <source>
        <dbReference type="ARBA" id="ARBA00029447"/>
    </source>
</evidence>
<dbReference type="Gene3D" id="3.30.450.20">
    <property type="entry name" value="PAS domain"/>
    <property type="match status" value="1"/>
</dbReference>
<dbReference type="EMBL" id="BMDY01000013">
    <property type="protein sequence ID" value="GGB09124.1"/>
    <property type="molecule type" value="Genomic_DNA"/>
</dbReference>
<comment type="similarity">
    <text evidence="8">Belongs to the methyl-accepting chemotaxis (MCP) protein family.</text>
</comment>
<feature type="transmembrane region" description="Helical" evidence="10">
    <location>
        <begin position="9"/>
        <end position="27"/>
    </location>
</feature>
<keyword evidence="5 10" id="KW-1133">Transmembrane helix</keyword>
<evidence type="ECO:0000259" key="12">
    <source>
        <dbReference type="PROSITE" id="PS50192"/>
    </source>
</evidence>
<evidence type="ECO:0000256" key="4">
    <source>
        <dbReference type="ARBA" id="ARBA00022692"/>
    </source>
</evidence>
<feature type="domain" description="HAMP" evidence="13">
    <location>
        <begin position="222"/>
        <end position="276"/>
    </location>
</feature>
<evidence type="ECO:0000259" key="11">
    <source>
        <dbReference type="PROSITE" id="PS50111"/>
    </source>
</evidence>
<dbReference type="SUPFAM" id="SSF58104">
    <property type="entry name" value="Methyl-accepting chemotaxis protein (MCP) signaling domain"/>
    <property type="match status" value="1"/>
</dbReference>
<dbReference type="Pfam" id="PF17200">
    <property type="entry name" value="sCache_2"/>
    <property type="match status" value="1"/>
</dbReference>
<keyword evidence="4 10" id="KW-0812">Transmembrane</keyword>
<dbReference type="PANTHER" id="PTHR32089:SF119">
    <property type="entry name" value="METHYL-ACCEPTING CHEMOTAXIS PROTEIN CTPL"/>
    <property type="match status" value="1"/>
</dbReference>
<evidence type="ECO:0000256" key="10">
    <source>
        <dbReference type="SAM" id="Phobius"/>
    </source>
</evidence>
<dbReference type="Proteomes" id="UP000651977">
    <property type="component" value="Unassembled WGS sequence"/>
</dbReference>
<evidence type="ECO:0000256" key="7">
    <source>
        <dbReference type="ARBA" id="ARBA00023224"/>
    </source>
</evidence>
<accession>A0ABQ1I389</accession>
<keyword evidence="6 10" id="KW-0472">Membrane</keyword>
<keyword evidence="7 9" id="KW-0807">Transducer</keyword>
<gene>
    <name evidence="14" type="ORF">GCM10007414_23120</name>
</gene>
<dbReference type="CDD" id="cd11386">
    <property type="entry name" value="MCP_signal"/>
    <property type="match status" value="1"/>
</dbReference>
<evidence type="ECO:0000256" key="9">
    <source>
        <dbReference type="PROSITE-ProRule" id="PRU00284"/>
    </source>
</evidence>
<dbReference type="PANTHER" id="PTHR32089">
    <property type="entry name" value="METHYL-ACCEPTING CHEMOTAXIS PROTEIN MCPB"/>
    <property type="match status" value="1"/>
</dbReference>
<dbReference type="PROSITE" id="PS50192">
    <property type="entry name" value="T_SNARE"/>
    <property type="match status" value="1"/>
</dbReference>
<dbReference type="Pfam" id="PF00015">
    <property type="entry name" value="MCPsignal"/>
    <property type="match status" value="1"/>
</dbReference>
<evidence type="ECO:0000256" key="6">
    <source>
        <dbReference type="ARBA" id="ARBA00023136"/>
    </source>
</evidence>
<feature type="transmembrane region" description="Helical" evidence="10">
    <location>
        <begin position="199"/>
        <end position="220"/>
    </location>
</feature>
<organism evidence="14 15">
    <name type="scientific">Agarivorans gilvus</name>
    <dbReference type="NCBI Taxonomy" id="680279"/>
    <lineage>
        <taxon>Bacteria</taxon>
        <taxon>Pseudomonadati</taxon>
        <taxon>Pseudomonadota</taxon>
        <taxon>Gammaproteobacteria</taxon>
        <taxon>Alteromonadales</taxon>
        <taxon>Alteromonadaceae</taxon>
        <taxon>Agarivorans</taxon>
    </lineage>
</organism>
<evidence type="ECO:0000259" key="13">
    <source>
        <dbReference type="PROSITE" id="PS50885"/>
    </source>
</evidence>
<keyword evidence="15" id="KW-1185">Reference proteome</keyword>
<evidence type="ECO:0000313" key="14">
    <source>
        <dbReference type="EMBL" id="GGB09124.1"/>
    </source>
</evidence>
<comment type="caution">
    <text evidence="14">The sequence shown here is derived from an EMBL/GenBank/DDBJ whole genome shotgun (WGS) entry which is preliminary data.</text>
</comment>
<evidence type="ECO:0000313" key="15">
    <source>
        <dbReference type="Proteomes" id="UP000651977"/>
    </source>
</evidence>
<evidence type="ECO:0000256" key="1">
    <source>
        <dbReference type="ARBA" id="ARBA00004429"/>
    </source>
</evidence>
<dbReference type="PROSITE" id="PS50111">
    <property type="entry name" value="CHEMOTAXIS_TRANSDUC_2"/>
    <property type="match status" value="1"/>
</dbReference>
<dbReference type="Pfam" id="PF00672">
    <property type="entry name" value="HAMP"/>
    <property type="match status" value="1"/>
</dbReference>
<sequence length="553" mass="60528">MSLTIRQRLLLLSIAPILVFAIIILWLTTSETQKLSHEQSQATHESMLKLKKVELRSYMELAYSSIASIYEAGGTLEQALPILKSLEYGESGYIFGYSAEGIRIFSGSSDKGLGENFWSLQDKQGQYLIQGLIKASKNKQFYTYHFPKPGQTEALPKLSYAIFLERWNLMMGTGFYTDDIETVIRELEQQSEQSLKSSLQLIAVSVVALLAFALVIGFFINRSIMTPLQELNRSFAKLASGEADLSARLSDNYVYEFAQLTTNFNAFISLLHEIISKVGAVSQHVAEETHSMSTRANHVDQLLLEQRQQTEQVATAMTEMSASANDVSSNANQAAESAHQVDNSAETAMTTVTGAVHRVEQLAEELTQASEVISQLEVDIKDISAALNVIQSIAEQTNLLALNAAIEAARAGEQGRGFAVVADEVRNLANRTQQSTGDIDAMIERLISGSDAAVSVMNHSQQRGSEAVTGANAASEALLKIKQSVQHIMDMNALIASATQQQNHVGQDISQRIEQIAENSNASAQLAQENQAGSASLKQRAQQLEELVSRFTL</sequence>
<dbReference type="InterPro" id="IPR003660">
    <property type="entry name" value="HAMP_dom"/>
</dbReference>
<dbReference type="InterPro" id="IPR000727">
    <property type="entry name" value="T_SNARE_dom"/>
</dbReference>
<dbReference type="SMART" id="SM01049">
    <property type="entry name" value="Cache_2"/>
    <property type="match status" value="1"/>
</dbReference>
<evidence type="ECO:0000256" key="3">
    <source>
        <dbReference type="ARBA" id="ARBA00022519"/>
    </source>
</evidence>
<dbReference type="PROSITE" id="PS50885">
    <property type="entry name" value="HAMP"/>
    <property type="match status" value="1"/>
</dbReference>
<comment type="subcellular location">
    <subcellularLocation>
        <location evidence="1">Cell inner membrane</location>
        <topology evidence="1">Multi-pass membrane protein</topology>
    </subcellularLocation>
</comment>
<keyword evidence="2" id="KW-1003">Cell membrane</keyword>
<protein>
    <submittedName>
        <fullName evidence="14">Methyl-accepting chemotaxis protein</fullName>
    </submittedName>
</protein>
<dbReference type="RefSeq" id="WP_055734671.1">
    <property type="nucleotide sequence ID" value="NZ_BMDY01000013.1"/>
</dbReference>
<feature type="domain" description="T-SNARE coiled-coil homology" evidence="12">
    <location>
        <begin position="300"/>
        <end position="362"/>
    </location>
</feature>
<keyword evidence="3" id="KW-0997">Cell inner membrane</keyword>
<dbReference type="SMART" id="SM00304">
    <property type="entry name" value="HAMP"/>
    <property type="match status" value="1"/>
</dbReference>